<dbReference type="GO" id="GO:0009317">
    <property type="term" value="C:acetyl-CoA carboxylase complex"/>
    <property type="evidence" value="ECO:0007669"/>
    <property type="project" value="InterPro"/>
</dbReference>
<keyword evidence="8" id="KW-1185">Reference proteome</keyword>
<reference evidence="7" key="1">
    <citation type="submission" date="2022-07" db="EMBL/GenBank/DDBJ databases">
        <authorList>
            <person name="Kouya T."/>
            <person name="Ishiyama Y."/>
        </authorList>
    </citation>
    <scope>NUCLEOTIDE SEQUENCE</scope>
    <source>
        <strain evidence="7">WR16-4</strain>
    </source>
</reference>
<protein>
    <recommendedName>
        <fullName evidence="5">Acetyl-coenzyme A carboxylase carboxyl transferase subunit beta</fullName>
        <shortName evidence="5">ACCase subunit beta</shortName>
        <shortName evidence="5">Acetyl-CoA carboxylase carboxyltransferase subunit beta</shortName>
        <ecNumber evidence="5">2.1.3.15</ecNumber>
    </recommendedName>
</protein>
<evidence type="ECO:0000256" key="2">
    <source>
        <dbReference type="ARBA" id="ARBA00022679"/>
    </source>
</evidence>
<dbReference type="PROSITE" id="PS50980">
    <property type="entry name" value="COA_CT_NTER"/>
    <property type="match status" value="1"/>
</dbReference>
<dbReference type="AlphaFoldDB" id="A0A9W6ESM1"/>
<dbReference type="EMBL" id="BRPL01000002">
    <property type="protein sequence ID" value="GLB46478.1"/>
    <property type="molecule type" value="Genomic_DNA"/>
</dbReference>
<keyword evidence="4 5" id="KW-0443">Lipid metabolism</keyword>
<comment type="cofactor">
    <cofactor evidence="5">
        <name>Zn(2+)</name>
        <dbReference type="ChEBI" id="CHEBI:29105"/>
    </cofactor>
    <text evidence="5">Binds 1 zinc ion per subunit.</text>
</comment>
<dbReference type="GO" id="GO:0006633">
    <property type="term" value="P:fatty acid biosynthetic process"/>
    <property type="evidence" value="ECO:0007669"/>
    <property type="project" value="UniProtKB-KW"/>
</dbReference>
<dbReference type="InterPro" id="IPR029045">
    <property type="entry name" value="ClpP/crotonase-like_dom_sf"/>
</dbReference>
<keyword evidence="5" id="KW-0275">Fatty acid biosynthesis</keyword>
<dbReference type="GO" id="GO:0005524">
    <property type="term" value="F:ATP binding"/>
    <property type="evidence" value="ECO:0007669"/>
    <property type="project" value="UniProtKB-KW"/>
</dbReference>
<keyword evidence="5" id="KW-0276">Fatty acid metabolism</keyword>
<comment type="subcellular location">
    <subcellularLocation>
        <location evidence="5">Cytoplasm</location>
    </subcellularLocation>
</comment>
<feature type="binding site" evidence="5">
    <location>
        <position position="45"/>
    </location>
    <ligand>
        <name>Zn(2+)</name>
        <dbReference type="ChEBI" id="CHEBI:29105"/>
    </ligand>
</feature>
<keyword evidence="5" id="KW-0862">Zinc</keyword>
<dbReference type="GO" id="GO:0016743">
    <property type="term" value="F:carboxyl- or carbamoyltransferase activity"/>
    <property type="evidence" value="ECO:0007669"/>
    <property type="project" value="UniProtKB-UniRule"/>
</dbReference>
<gene>
    <name evidence="5 7" type="primary">accD</name>
    <name evidence="7" type="ORF">WR164_04570</name>
</gene>
<dbReference type="GO" id="GO:0008270">
    <property type="term" value="F:zinc ion binding"/>
    <property type="evidence" value="ECO:0007669"/>
    <property type="project" value="UniProtKB-UniRule"/>
</dbReference>
<dbReference type="Gene3D" id="3.90.226.10">
    <property type="entry name" value="2-enoyl-CoA Hydratase, Chain A, domain 1"/>
    <property type="match status" value="1"/>
</dbReference>
<comment type="subunit">
    <text evidence="5">Acetyl-CoA carboxylase is a heterohexamer composed of biotin carboxyl carrier protein (AccB), biotin carboxylase (AccC) and two subunits each of ACCase subunit alpha (AccA) and ACCase subunit beta (AccD).</text>
</comment>
<evidence type="ECO:0000313" key="8">
    <source>
        <dbReference type="Proteomes" id="UP001144204"/>
    </source>
</evidence>
<comment type="pathway">
    <text evidence="5">Lipid metabolism; malonyl-CoA biosynthesis; malonyl-CoA from acetyl-CoA: step 1/1.</text>
</comment>
<keyword evidence="5" id="KW-0547">Nucleotide-binding</keyword>
<dbReference type="PANTHER" id="PTHR42995">
    <property type="entry name" value="ACETYL-COENZYME A CARBOXYLASE CARBOXYL TRANSFERASE SUBUNIT BETA, CHLOROPLASTIC"/>
    <property type="match status" value="1"/>
</dbReference>
<evidence type="ECO:0000256" key="5">
    <source>
        <dbReference type="HAMAP-Rule" id="MF_01395"/>
    </source>
</evidence>
<proteinExistence type="inferred from homology"/>
<dbReference type="GO" id="GO:0003989">
    <property type="term" value="F:acetyl-CoA carboxylase activity"/>
    <property type="evidence" value="ECO:0007669"/>
    <property type="project" value="InterPro"/>
</dbReference>
<dbReference type="Pfam" id="PF01039">
    <property type="entry name" value="Carboxyl_trans"/>
    <property type="match status" value="1"/>
</dbReference>
<comment type="function">
    <text evidence="5">Component of the acetyl coenzyme A carboxylase (ACC) complex. Biotin carboxylase (BC) catalyzes the carboxylation of biotin on its carrier protein (BCCP) and then the CO(2) group is transferred by the transcarboxylase to acetyl-CoA to form malonyl-CoA.</text>
</comment>
<feature type="binding site" evidence="5">
    <location>
        <position position="30"/>
    </location>
    <ligand>
        <name>Zn(2+)</name>
        <dbReference type="ChEBI" id="CHEBI:29105"/>
    </ligand>
</feature>
<keyword evidence="5" id="KW-0963">Cytoplasm</keyword>
<dbReference type="SUPFAM" id="SSF52096">
    <property type="entry name" value="ClpP/crotonase"/>
    <property type="match status" value="1"/>
</dbReference>
<dbReference type="GO" id="GO:2001295">
    <property type="term" value="P:malonyl-CoA biosynthetic process"/>
    <property type="evidence" value="ECO:0007669"/>
    <property type="project" value="UniProtKB-UniRule"/>
</dbReference>
<feature type="domain" description="CoA carboxyltransferase N-terminal" evidence="6">
    <location>
        <begin position="23"/>
        <end position="271"/>
    </location>
</feature>
<comment type="caution">
    <text evidence="7">The sequence shown here is derived from an EMBL/GenBank/DDBJ whole genome shotgun (WGS) entry which is preliminary data.</text>
</comment>
<keyword evidence="3 5" id="KW-0863">Zinc-finger</keyword>
<reference evidence="7" key="2">
    <citation type="journal article" date="2023" name="PLoS ONE">
        <title>Philodulcilactobacillus myokoensis gen. nov., sp. nov., a fructophilic, acidophilic, and agar-phobic lactic acid bacterium isolated from fermented vegetable extracts.</title>
        <authorList>
            <person name="Kouya T."/>
            <person name="Ishiyama Y."/>
            <person name="Ohashi S."/>
            <person name="Kumakubo R."/>
            <person name="Yamazaki T."/>
            <person name="Otaki T."/>
        </authorList>
    </citation>
    <scope>NUCLEOTIDE SEQUENCE</scope>
    <source>
        <strain evidence="7">WR16-4</strain>
    </source>
</reference>
<evidence type="ECO:0000256" key="4">
    <source>
        <dbReference type="ARBA" id="ARBA00023098"/>
    </source>
</evidence>
<accession>A0A9W6ESM1</accession>
<comment type="catalytic activity">
    <reaction evidence="5">
        <text>N(6)-carboxybiotinyl-L-lysyl-[protein] + acetyl-CoA = N(6)-biotinyl-L-lysyl-[protein] + malonyl-CoA</text>
        <dbReference type="Rhea" id="RHEA:54728"/>
        <dbReference type="Rhea" id="RHEA-COMP:10505"/>
        <dbReference type="Rhea" id="RHEA-COMP:10506"/>
        <dbReference type="ChEBI" id="CHEBI:57288"/>
        <dbReference type="ChEBI" id="CHEBI:57384"/>
        <dbReference type="ChEBI" id="CHEBI:83144"/>
        <dbReference type="ChEBI" id="CHEBI:83145"/>
        <dbReference type="EC" id="2.1.3.15"/>
    </reaction>
</comment>
<comment type="caution">
    <text evidence="5">Lacks conserved residue(s) required for the propagation of feature annotation.</text>
</comment>
<dbReference type="InterPro" id="IPR011762">
    <property type="entry name" value="COA_CT_N"/>
</dbReference>
<feature type="binding site" evidence="5">
    <location>
        <position position="27"/>
    </location>
    <ligand>
        <name>Zn(2+)</name>
        <dbReference type="ChEBI" id="CHEBI:29105"/>
    </ligand>
</feature>
<sequence length="271" mass="30324">MNKNESSKTTDLEARMSQIPDHIWVKCPICKKTFYRRELGPYRECPYCHFGFRIGAKKRIQMICDEFTSVDDDLKAPKRFDDPKYVQKLAKVRKVTGLNEGVLTGIGEIDGQKCGIGVMDWRFIMGSLGTATGERITRLFEKSTEKHLPVVLFTASGGARMQEGISSLMQMAKVSQAVNDHAQHGLLYISVLTDPTTGGVTASFASQGDILLSEPHTLIGFAGRRVIERTIQQIPPKNFQRAETLLKNGFLDKIVNRSEMKSVLAKLLAWN</sequence>
<organism evidence="7 8">
    <name type="scientific">Philodulcilactobacillus myokoensis</name>
    <dbReference type="NCBI Taxonomy" id="2929573"/>
    <lineage>
        <taxon>Bacteria</taxon>
        <taxon>Bacillati</taxon>
        <taxon>Bacillota</taxon>
        <taxon>Bacilli</taxon>
        <taxon>Lactobacillales</taxon>
        <taxon>Lactobacillaceae</taxon>
        <taxon>Philodulcilactobacillus</taxon>
    </lineage>
</organism>
<evidence type="ECO:0000313" key="7">
    <source>
        <dbReference type="EMBL" id="GLB46478.1"/>
    </source>
</evidence>
<comment type="similarity">
    <text evidence="5">Belongs to the AccD/PCCB family.</text>
</comment>
<name>A0A9W6ESM1_9LACO</name>
<keyword evidence="2 5" id="KW-0808">Transferase</keyword>
<feature type="binding site" evidence="5">
    <location>
        <position position="48"/>
    </location>
    <ligand>
        <name>Zn(2+)</name>
        <dbReference type="ChEBI" id="CHEBI:29105"/>
    </ligand>
</feature>
<dbReference type="InterPro" id="IPR034733">
    <property type="entry name" value="AcCoA_carboxyl_beta"/>
</dbReference>
<keyword evidence="5" id="KW-0479">Metal-binding</keyword>
<dbReference type="InterPro" id="IPR000438">
    <property type="entry name" value="Acetyl_CoA_COase_Trfase_b_su"/>
</dbReference>
<keyword evidence="5" id="KW-0067">ATP-binding</keyword>
<keyword evidence="1 5" id="KW-0444">Lipid biosynthesis</keyword>
<evidence type="ECO:0000259" key="6">
    <source>
        <dbReference type="PROSITE" id="PS50980"/>
    </source>
</evidence>
<dbReference type="PRINTS" id="PR01070">
    <property type="entry name" value="ACCCTRFRASEB"/>
</dbReference>
<dbReference type="EC" id="2.1.3.15" evidence="5"/>
<evidence type="ECO:0000256" key="1">
    <source>
        <dbReference type="ARBA" id="ARBA00022516"/>
    </source>
</evidence>
<dbReference type="Proteomes" id="UP001144204">
    <property type="component" value="Unassembled WGS sequence"/>
</dbReference>
<evidence type="ECO:0000256" key="3">
    <source>
        <dbReference type="ARBA" id="ARBA00022771"/>
    </source>
</evidence>
<dbReference type="HAMAP" id="MF_01395">
    <property type="entry name" value="AcetylCoA_CT_beta"/>
    <property type="match status" value="1"/>
</dbReference>
<dbReference type="PANTHER" id="PTHR42995:SF5">
    <property type="entry name" value="ACETYL-COENZYME A CARBOXYLASE CARBOXYL TRANSFERASE SUBUNIT BETA, CHLOROPLASTIC"/>
    <property type="match status" value="1"/>
</dbReference>